<sequence length="24" mass="2851">MQCNFSSFQISVLNKNNNKRMYAL</sequence>
<accession>A0A2P2QZP4</accession>
<proteinExistence type="predicted"/>
<reference evidence="1" key="1">
    <citation type="submission" date="2018-02" db="EMBL/GenBank/DDBJ databases">
        <title>Rhizophora mucronata_Transcriptome.</title>
        <authorList>
            <person name="Meera S.P."/>
            <person name="Sreeshan A."/>
            <person name="Augustine A."/>
        </authorList>
    </citation>
    <scope>NUCLEOTIDE SEQUENCE</scope>
    <source>
        <tissue evidence="1">Leaf</tissue>
    </source>
</reference>
<protein>
    <submittedName>
        <fullName evidence="1">Uncharacterized protein</fullName>
    </submittedName>
</protein>
<dbReference type="AlphaFoldDB" id="A0A2P2QZP4"/>
<evidence type="ECO:0000313" key="1">
    <source>
        <dbReference type="EMBL" id="MBX72374.1"/>
    </source>
</evidence>
<name>A0A2P2QZP4_RHIMU</name>
<dbReference type="EMBL" id="GGEC01091890">
    <property type="protein sequence ID" value="MBX72374.1"/>
    <property type="molecule type" value="Transcribed_RNA"/>
</dbReference>
<organism evidence="1">
    <name type="scientific">Rhizophora mucronata</name>
    <name type="common">Asiatic mangrove</name>
    <dbReference type="NCBI Taxonomy" id="61149"/>
    <lineage>
        <taxon>Eukaryota</taxon>
        <taxon>Viridiplantae</taxon>
        <taxon>Streptophyta</taxon>
        <taxon>Embryophyta</taxon>
        <taxon>Tracheophyta</taxon>
        <taxon>Spermatophyta</taxon>
        <taxon>Magnoliopsida</taxon>
        <taxon>eudicotyledons</taxon>
        <taxon>Gunneridae</taxon>
        <taxon>Pentapetalae</taxon>
        <taxon>rosids</taxon>
        <taxon>fabids</taxon>
        <taxon>Malpighiales</taxon>
        <taxon>Rhizophoraceae</taxon>
        <taxon>Rhizophora</taxon>
    </lineage>
</organism>